<feature type="compositionally biased region" description="Low complexity" evidence="6">
    <location>
        <begin position="762"/>
        <end position="795"/>
    </location>
</feature>
<feature type="compositionally biased region" description="Polar residues" evidence="6">
    <location>
        <begin position="28"/>
        <end position="44"/>
    </location>
</feature>
<feature type="region of interest" description="Disordered" evidence="6">
    <location>
        <begin position="17"/>
        <end position="88"/>
    </location>
</feature>
<dbReference type="VEuPathDB" id="VectorBase:ACON2_041220"/>
<dbReference type="SMART" id="SM00249">
    <property type="entry name" value="PHD"/>
    <property type="match status" value="1"/>
</dbReference>
<proteinExistence type="predicted"/>
<keyword evidence="4" id="KW-0862">Zinc</keyword>
<dbReference type="PROSITE" id="PS01359">
    <property type="entry name" value="ZF_PHD_1"/>
    <property type="match status" value="1"/>
</dbReference>
<feature type="compositionally biased region" description="Low complexity" evidence="6">
    <location>
        <begin position="719"/>
        <end position="734"/>
    </location>
</feature>
<dbReference type="Proteomes" id="UP000075882">
    <property type="component" value="Unassembled WGS sequence"/>
</dbReference>
<organism evidence="8">
    <name type="scientific">Anopheles coluzzii</name>
    <name type="common">African malaria mosquito</name>
    <dbReference type="NCBI Taxonomy" id="1518534"/>
    <lineage>
        <taxon>Eukaryota</taxon>
        <taxon>Metazoa</taxon>
        <taxon>Ecdysozoa</taxon>
        <taxon>Arthropoda</taxon>
        <taxon>Hexapoda</taxon>
        <taxon>Insecta</taxon>
        <taxon>Pterygota</taxon>
        <taxon>Neoptera</taxon>
        <taxon>Endopterygota</taxon>
        <taxon>Diptera</taxon>
        <taxon>Nematocera</taxon>
        <taxon>Culicoidea</taxon>
        <taxon>Culicidae</taxon>
        <taxon>Anophelinae</taxon>
        <taxon>Anopheles</taxon>
    </lineage>
</organism>
<keyword evidence="2" id="KW-0479">Metal-binding</keyword>
<comment type="subcellular location">
    <subcellularLocation>
        <location evidence="1">Nucleus</location>
    </subcellularLocation>
</comment>
<dbReference type="GO" id="GO:0048188">
    <property type="term" value="C:Set1C/COMPASS complex"/>
    <property type="evidence" value="ECO:0007669"/>
    <property type="project" value="InterPro"/>
</dbReference>
<evidence type="ECO:0000256" key="5">
    <source>
        <dbReference type="ARBA" id="ARBA00023242"/>
    </source>
</evidence>
<protein>
    <recommendedName>
        <fullName evidence="7">Zinc finger PHD-type domain-containing protein</fullName>
    </recommendedName>
</protein>
<evidence type="ECO:0000259" key="7">
    <source>
        <dbReference type="SMART" id="SM00249"/>
    </source>
</evidence>
<evidence type="ECO:0000256" key="4">
    <source>
        <dbReference type="ARBA" id="ARBA00022833"/>
    </source>
</evidence>
<dbReference type="PANTHER" id="PTHR46174">
    <property type="entry name" value="CXXC-TYPE ZINC FINGER PROTEIN 1"/>
    <property type="match status" value="1"/>
</dbReference>
<dbReference type="EnsemblMetazoa" id="ACOM038500-RA">
    <property type="protein sequence ID" value="ACOM038500-PA.1"/>
    <property type="gene ID" value="ACOM038500"/>
</dbReference>
<feature type="compositionally biased region" description="Gly residues" evidence="6">
    <location>
        <begin position="56"/>
        <end position="83"/>
    </location>
</feature>
<reference evidence="8" key="1">
    <citation type="submission" date="2022-08" db="UniProtKB">
        <authorList>
            <consortium name="EnsemblMetazoa"/>
        </authorList>
    </citation>
    <scope>IDENTIFICATION</scope>
</reference>
<dbReference type="InterPro" id="IPR011011">
    <property type="entry name" value="Znf_FYVE_PHD"/>
</dbReference>
<keyword evidence="3" id="KW-0863">Zinc-finger</keyword>
<evidence type="ECO:0000256" key="2">
    <source>
        <dbReference type="ARBA" id="ARBA00022723"/>
    </source>
</evidence>
<dbReference type="GO" id="GO:0008270">
    <property type="term" value="F:zinc ion binding"/>
    <property type="evidence" value="ECO:0007669"/>
    <property type="project" value="UniProtKB-KW"/>
</dbReference>
<accession>A0A8W7PVY6</accession>
<dbReference type="Gene3D" id="3.90.980.20">
    <property type="match status" value="1"/>
</dbReference>
<dbReference type="InterPro" id="IPR019786">
    <property type="entry name" value="Zinc_finger_PHD-type_CS"/>
</dbReference>
<feature type="compositionally biased region" description="Basic residues" evidence="6">
    <location>
        <begin position="683"/>
        <end position="692"/>
    </location>
</feature>
<feature type="region of interest" description="Disordered" evidence="6">
    <location>
        <begin position="185"/>
        <end position="220"/>
    </location>
</feature>
<dbReference type="SUPFAM" id="SSF57903">
    <property type="entry name" value="FYVE/PHD zinc finger"/>
    <property type="match status" value="1"/>
</dbReference>
<feature type="domain" description="Zinc finger PHD-type" evidence="7">
    <location>
        <begin position="331"/>
        <end position="381"/>
    </location>
</feature>
<name>A0A8W7PVY6_ANOCL</name>
<dbReference type="PANTHER" id="PTHR46174:SF1">
    <property type="entry name" value="CXXC-TYPE ZINC FINGER PROTEIN 1"/>
    <property type="match status" value="1"/>
</dbReference>
<evidence type="ECO:0000256" key="6">
    <source>
        <dbReference type="SAM" id="MobiDB-lite"/>
    </source>
</evidence>
<dbReference type="GO" id="GO:0045893">
    <property type="term" value="P:positive regulation of DNA-templated transcription"/>
    <property type="evidence" value="ECO:0007669"/>
    <property type="project" value="TreeGrafter"/>
</dbReference>
<feature type="region of interest" description="Disordered" evidence="6">
    <location>
        <begin position="683"/>
        <end position="742"/>
    </location>
</feature>
<feature type="region of interest" description="Disordered" evidence="6">
    <location>
        <begin position="754"/>
        <end position="795"/>
    </location>
</feature>
<keyword evidence="5" id="KW-0539">Nucleus</keyword>
<evidence type="ECO:0000256" key="3">
    <source>
        <dbReference type="ARBA" id="ARBA00022771"/>
    </source>
</evidence>
<evidence type="ECO:0000313" key="8">
    <source>
        <dbReference type="EnsemblMetazoa" id="ACOM038500-PA.1"/>
    </source>
</evidence>
<dbReference type="InterPro" id="IPR001965">
    <property type="entry name" value="Znf_PHD"/>
</dbReference>
<dbReference type="InterPro" id="IPR037869">
    <property type="entry name" value="Spp1/CFP1"/>
</dbReference>
<sequence>MLGSPVEVRYDNGDSVVLIQADGGGPARSSTSGGATANQPNASRSPGEERLARNGESGGSVGGAGGSGGGGGGVGVGASGSPGSGESRHIIIHDRPRAAGGGGSITILTPTNNLKISINKKRRYPGRPHEYQSAKRALTHNLRHKLGELDKLLKACDNEDDDEDDDEDEDDVMQEGDVQAVQVDREERHDKAEQQRQENVEQVERTKREKQLEHVDQRPQEEFLEEYLEQEEPERPAANGKCSGERDQQEMLVDHVEEKEPEEECVSLTNEHAPNSLSAASQAPSAQPAPKFRSIVIPDEFSPLTSASQLPYSLHALHWDSEHRVNAERHYCYCGADGEWTREMIQCRRCEQWFHGRCVRSLQFPILLGDTFYLFICSICNHGHEFVRRFELGTVNLVHLALYNLIMRNGCRLYDLRLAIVPYIEDNLRALQLPSSALKLTTSERIDLLQLTLRYNTDRFLNGREVSQPANLWTLRKALPPPMKATTIPLGAEETVTEHLLRMLPPCMQVPCFLPRTNHEKNFFMDAATRERMLGLNYAERPTSFADPRINFADLIAPPAVLHASASPDVTDGKSTGTVASTAVAATGASQPLSTAGARVPDASLASNSSPTSGAVPFNATNGARLIGARKRKQRGIRFIAPVLLPMRDRLESLFPPRANFDGANNPFYRLEPPVPYGLGRIRGGRKGSVKRRTVDGHRQGPAMKRQLTSGEFLHKRAGAAPAAAASHLSRRASTGGQLQKIDENSVLSELSVQNVQRHNSAHSTSGPSSGSAVSGRRARSSHTYSTSSTSSEQI</sequence>
<evidence type="ECO:0000256" key="1">
    <source>
        <dbReference type="ARBA" id="ARBA00004123"/>
    </source>
</evidence>
<dbReference type="AlphaFoldDB" id="A0A8W7PVY6"/>